<organism evidence="7 8">
    <name type="scientific">Acorus gramineus</name>
    <name type="common">Dwarf sweet flag</name>
    <dbReference type="NCBI Taxonomy" id="55184"/>
    <lineage>
        <taxon>Eukaryota</taxon>
        <taxon>Viridiplantae</taxon>
        <taxon>Streptophyta</taxon>
        <taxon>Embryophyta</taxon>
        <taxon>Tracheophyta</taxon>
        <taxon>Spermatophyta</taxon>
        <taxon>Magnoliopsida</taxon>
        <taxon>Liliopsida</taxon>
        <taxon>Acoraceae</taxon>
        <taxon>Acorus</taxon>
    </lineage>
</organism>
<evidence type="ECO:0000259" key="6">
    <source>
        <dbReference type="PROSITE" id="PS50089"/>
    </source>
</evidence>
<reference evidence="7" key="1">
    <citation type="journal article" date="2023" name="Nat. Commun.">
        <title>Diploid and tetraploid genomes of Acorus and the evolution of monocots.</title>
        <authorList>
            <person name="Ma L."/>
            <person name="Liu K.W."/>
            <person name="Li Z."/>
            <person name="Hsiao Y.Y."/>
            <person name="Qi Y."/>
            <person name="Fu T."/>
            <person name="Tang G.D."/>
            <person name="Zhang D."/>
            <person name="Sun W.H."/>
            <person name="Liu D.K."/>
            <person name="Li Y."/>
            <person name="Chen G.Z."/>
            <person name="Liu X.D."/>
            <person name="Liao X.Y."/>
            <person name="Jiang Y.T."/>
            <person name="Yu X."/>
            <person name="Hao Y."/>
            <person name="Huang J."/>
            <person name="Zhao X.W."/>
            <person name="Ke S."/>
            <person name="Chen Y.Y."/>
            <person name="Wu W.L."/>
            <person name="Hsu J.L."/>
            <person name="Lin Y.F."/>
            <person name="Huang M.D."/>
            <person name="Li C.Y."/>
            <person name="Huang L."/>
            <person name="Wang Z.W."/>
            <person name="Zhao X."/>
            <person name="Zhong W.Y."/>
            <person name="Peng D.H."/>
            <person name="Ahmad S."/>
            <person name="Lan S."/>
            <person name="Zhang J.S."/>
            <person name="Tsai W.C."/>
            <person name="Van de Peer Y."/>
            <person name="Liu Z.J."/>
        </authorList>
    </citation>
    <scope>NUCLEOTIDE SEQUENCE</scope>
    <source>
        <strain evidence="7">SCP</strain>
    </source>
</reference>
<dbReference type="PANTHER" id="PTHR45798">
    <property type="entry name" value="RING-H2 FINGER PROTEIN ATL61-RELATED-RELATED"/>
    <property type="match status" value="1"/>
</dbReference>
<proteinExistence type="predicted"/>
<dbReference type="GO" id="GO:0008270">
    <property type="term" value="F:zinc ion binding"/>
    <property type="evidence" value="ECO:0007669"/>
    <property type="project" value="UniProtKB-KW"/>
</dbReference>
<dbReference type="Pfam" id="PF13639">
    <property type="entry name" value="zf-RING_2"/>
    <property type="match status" value="1"/>
</dbReference>
<dbReference type="InterPro" id="IPR013083">
    <property type="entry name" value="Znf_RING/FYVE/PHD"/>
</dbReference>
<dbReference type="AlphaFoldDB" id="A0AAV9AB82"/>
<comment type="caution">
    <text evidence="7">The sequence shown here is derived from an EMBL/GenBank/DDBJ whole genome shotgun (WGS) entry which is preliminary data.</text>
</comment>
<feature type="domain" description="RING-type" evidence="6">
    <location>
        <begin position="114"/>
        <end position="156"/>
    </location>
</feature>
<protein>
    <submittedName>
        <fullName evidence="7">RING-H2 finger protein ATL44</fullName>
    </submittedName>
</protein>
<dbReference type="Gene3D" id="3.30.40.10">
    <property type="entry name" value="Zinc/RING finger domain, C3HC4 (zinc finger)"/>
    <property type="match status" value="1"/>
</dbReference>
<keyword evidence="8" id="KW-1185">Reference proteome</keyword>
<evidence type="ECO:0000256" key="3">
    <source>
        <dbReference type="ARBA" id="ARBA00022833"/>
    </source>
</evidence>
<reference evidence="7" key="2">
    <citation type="submission" date="2023-06" db="EMBL/GenBank/DDBJ databases">
        <authorList>
            <person name="Ma L."/>
            <person name="Liu K.-W."/>
            <person name="Li Z."/>
            <person name="Hsiao Y.-Y."/>
            <person name="Qi Y."/>
            <person name="Fu T."/>
            <person name="Tang G."/>
            <person name="Zhang D."/>
            <person name="Sun W.-H."/>
            <person name="Liu D.-K."/>
            <person name="Li Y."/>
            <person name="Chen G.-Z."/>
            <person name="Liu X.-D."/>
            <person name="Liao X.-Y."/>
            <person name="Jiang Y.-T."/>
            <person name="Yu X."/>
            <person name="Hao Y."/>
            <person name="Huang J."/>
            <person name="Zhao X.-W."/>
            <person name="Ke S."/>
            <person name="Chen Y.-Y."/>
            <person name="Wu W.-L."/>
            <person name="Hsu J.-L."/>
            <person name="Lin Y.-F."/>
            <person name="Huang M.-D."/>
            <person name="Li C.-Y."/>
            <person name="Huang L."/>
            <person name="Wang Z.-W."/>
            <person name="Zhao X."/>
            <person name="Zhong W.-Y."/>
            <person name="Peng D.-H."/>
            <person name="Ahmad S."/>
            <person name="Lan S."/>
            <person name="Zhang J.-S."/>
            <person name="Tsai W.-C."/>
            <person name="Van De Peer Y."/>
            <person name="Liu Z.-J."/>
        </authorList>
    </citation>
    <scope>NUCLEOTIDE SEQUENCE</scope>
    <source>
        <strain evidence="7">SCP</strain>
        <tissue evidence="7">Leaves</tissue>
    </source>
</reference>
<evidence type="ECO:0000256" key="2">
    <source>
        <dbReference type="ARBA" id="ARBA00022771"/>
    </source>
</evidence>
<keyword evidence="5" id="KW-0472">Membrane</keyword>
<keyword evidence="5" id="KW-0812">Transmembrane</keyword>
<evidence type="ECO:0000313" key="8">
    <source>
        <dbReference type="Proteomes" id="UP001179952"/>
    </source>
</evidence>
<evidence type="ECO:0000256" key="4">
    <source>
        <dbReference type="PROSITE-ProRule" id="PRU00175"/>
    </source>
</evidence>
<dbReference type="EMBL" id="JAUJYN010000011">
    <property type="protein sequence ID" value="KAK1261201.1"/>
    <property type="molecule type" value="Genomic_DNA"/>
</dbReference>
<dbReference type="SUPFAM" id="SSF57850">
    <property type="entry name" value="RING/U-box"/>
    <property type="match status" value="1"/>
</dbReference>
<evidence type="ECO:0000256" key="5">
    <source>
        <dbReference type="SAM" id="Phobius"/>
    </source>
</evidence>
<feature type="transmembrane region" description="Helical" evidence="5">
    <location>
        <begin position="38"/>
        <end position="60"/>
    </location>
</feature>
<evidence type="ECO:0000256" key="1">
    <source>
        <dbReference type="ARBA" id="ARBA00022723"/>
    </source>
</evidence>
<dbReference type="SMART" id="SM00184">
    <property type="entry name" value="RING"/>
    <property type="match status" value="1"/>
</dbReference>
<dbReference type="InterPro" id="IPR052788">
    <property type="entry name" value="RING-type_E3_ligase_ATL"/>
</dbReference>
<dbReference type="PROSITE" id="PS50089">
    <property type="entry name" value="ZF_RING_2"/>
    <property type="match status" value="1"/>
</dbReference>
<sequence length="179" mass="19876">MRNTARFIDFFHPPPHPIEAPPPDTGENYPDFSRSELITTYTLGIVATLGVFFCFIYSVLQHFCLHSSSSSDLSTVPPSPPPPPAEPLTSLPKETFIVGTGSEGEGGIGAGTECPICLGEFEEGEEVRVLPVCEHAFHVYCVDRWLQSHSSCPCCRRVCVVPHVFCIERWLHSHRFFPS</sequence>
<accession>A0AAV9AB82</accession>
<evidence type="ECO:0000313" key="7">
    <source>
        <dbReference type="EMBL" id="KAK1261201.1"/>
    </source>
</evidence>
<keyword evidence="3" id="KW-0862">Zinc</keyword>
<keyword evidence="1" id="KW-0479">Metal-binding</keyword>
<dbReference type="Proteomes" id="UP001179952">
    <property type="component" value="Unassembled WGS sequence"/>
</dbReference>
<name>A0AAV9AB82_ACOGR</name>
<dbReference type="PANTHER" id="PTHR45798:SF97">
    <property type="entry name" value="ALCOHOL-SENSITIVE RING FINGER PROTEIN 1"/>
    <property type="match status" value="1"/>
</dbReference>
<keyword evidence="5" id="KW-1133">Transmembrane helix</keyword>
<gene>
    <name evidence="7" type="ORF">QJS04_geneDACA002334</name>
</gene>
<dbReference type="CDD" id="cd16461">
    <property type="entry name" value="RING-H2_EL5-like"/>
    <property type="match status" value="1"/>
</dbReference>
<keyword evidence="2 4" id="KW-0863">Zinc-finger</keyword>
<dbReference type="InterPro" id="IPR001841">
    <property type="entry name" value="Znf_RING"/>
</dbReference>